<organism evidence="1 2">
    <name type="scientific">Poseidonibacter ostreae</name>
    <dbReference type="NCBI Taxonomy" id="2654171"/>
    <lineage>
        <taxon>Bacteria</taxon>
        <taxon>Pseudomonadati</taxon>
        <taxon>Campylobacterota</taxon>
        <taxon>Epsilonproteobacteria</taxon>
        <taxon>Campylobacterales</taxon>
        <taxon>Arcobacteraceae</taxon>
        <taxon>Poseidonibacter</taxon>
    </lineage>
</organism>
<dbReference type="EMBL" id="WFKK01000001">
    <property type="protein sequence ID" value="KAB7891386.1"/>
    <property type="molecule type" value="Genomic_DNA"/>
</dbReference>
<dbReference type="AlphaFoldDB" id="A0A6L4WWH8"/>
<comment type="caution">
    <text evidence="1">The sequence shown here is derived from an EMBL/GenBank/DDBJ whole genome shotgun (WGS) entry which is preliminary data.</text>
</comment>
<sequence>MSIEVDFFNKDSEQYQLKLAKDIFAEIKQQLERRYLNDSDIELDYITFDMEDEDLFPKGHIISSMRSGNSEAYIVSVAVVGADNKFTEVLRCKVWSMSGAKDVLNFINDLMID</sequence>
<protein>
    <submittedName>
        <fullName evidence="1">Uncharacterized protein</fullName>
    </submittedName>
</protein>
<dbReference type="RefSeq" id="WP_152279489.1">
    <property type="nucleotide sequence ID" value="NZ_WFKK01000001.1"/>
</dbReference>
<name>A0A6L4WWH8_9BACT</name>
<accession>A0A6L4WWH8</accession>
<evidence type="ECO:0000313" key="2">
    <source>
        <dbReference type="Proteomes" id="UP000472839"/>
    </source>
</evidence>
<reference evidence="1 2" key="1">
    <citation type="submission" date="2019-10" db="EMBL/GenBank/DDBJ databases">
        <title>Poseidonibacter ostreae sp. nov., isolated from the gut of the Ostrea denselamellosa.</title>
        <authorList>
            <person name="Choi A."/>
        </authorList>
    </citation>
    <scope>NUCLEOTIDE SEQUENCE [LARGE SCALE GENOMIC DNA]</scope>
    <source>
        <strain evidence="1 2">SJOD-M-33</strain>
    </source>
</reference>
<dbReference type="Proteomes" id="UP000472839">
    <property type="component" value="Unassembled WGS sequence"/>
</dbReference>
<evidence type="ECO:0000313" key="1">
    <source>
        <dbReference type="EMBL" id="KAB7891386.1"/>
    </source>
</evidence>
<proteinExistence type="predicted"/>
<gene>
    <name evidence="1" type="ORF">GBG19_00690</name>
</gene>